<proteinExistence type="predicted"/>
<dbReference type="OrthoDB" id="6782329at2759"/>
<keyword evidence="2" id="KW-1185">Reference proteome</keyword>
<dbReference type="SUPFAM" id="SSF56219">
    <property type="entry name" value="DNase I-like"/>
    <property type="match status" value="1"/>
</dbReference>
<evidence type="ECO:0008006" key="3">
    <source>
        <dbReference type="Google" id="ProtNLM"/>
    </source>
</evidence>
<dbReference type="EMBL" id="CAKOFQ010007173">
    <property type="protein sequence ID" value="CAH1993494.1"/>
    <property type="molecule type" value="Genomic_DNA"/>
</dbReference>
<evidence type="ECO:0000313" key="2">
    <source>
        <dbReference type="Proteomes" id="UP001152888"/>
    </source>
</evidence>
<protein>
    <recommendedName>
        <fullName evidence="3">Endonuclease/exonuclease/phosphatase domain-containing protein</fullName>
    </recommendedName>
</protein>
<dbReference type="AlphaFoldDB" id="A0A9P0LFD7"/>
<reference evidence="1" key="1">
    <citation type="submission" date="2022-03" db="EMBL/GenBank/DDBJ databases">
        <authorList>
            <person name="Sayadi A."/>
        </authorList>
    </citation>
    <scope>NUCLEOTIDE SEQUENCE</scope>
</reference>
<name>A0A9P0LFD7_ACAOB</name>
<sequence>MKWELYSITGICRTNPTNVQDFVNNLDSYLRSTANCDISLLVGDINIDLLREHEYSNLRYVNMLQQNGYISQINTPARVDSNSSTIIDHIFLKTNRFKVSETAIECKPILLKNCMTDHYPVLFNFGYLKGSNCIINKNSYEFKKIDEKKLTDYLQLVTWDSVFSESDVQKATDNFYNELYKGIDHSTYYLKINSKTSIKKSDELKQSLTKDKDNLILRQSYISYRNRVTNLIKIYITIGRAGILLMR</sequence>
<dbReference type="InterPro" id="IPR036691">
    <property type="entry name" value="Endo/exonu/phosph_ase_sf"/>
</dbReference>
<organism evidence="1 2">
    <name type="scientific">Acanthoscelides obtectus</name>
    <name type="common">Bean weevil</name>
    <name type="synonym">Bruchus obtectus</name>
    <dbReference type="NCBI Taxonomy" id="200917"/>
    <lineage>
        <taxon>Eukaryota</taxon>
        <taxon>Metazoa</taxon>
        <taxon>Ecdysozoa</taxon>
        <taxon>Arthropoda</taxon>
        <taxon>Hexapoda</taxon>
        <taxon>Insecta</taxon>
        <taxon>Pterygota</taxon>
        <taxon>Neoptera</taxon>
        <taxon>Endopterygota</taxon>
        <taxon>Coleoptera</taxon>
        <taxon>Polyphaga</taxon>
        <taxon>Cucujiformia</taxon>
        <taxon>Chrysomeloidea</taxon>
        <taxon>Chrysomelidae</taxon>
        <taxon>Bruchinae</taxon>
        <taxon>Bruchini</taxon>
        <taxon>Acanthoscelides</taxon>
    </lineage>
</organism>
<comment type="caution">
    <text evidence="1">The sequence shown here is derived from an EMBL/GenBank/DDBJ whole genome shotgun (WGS) entry which is preliminary data.</text>
</comment>
<evidence type="ECO:0000313" key="1">
    <source>
        <dbReference type="EMBL" id="CAH1993494.1"/>
    </source>
</evidence>
<accession>A0A9P0LFD7</accession>
<dbReference type="Proteomes" id="UP001152888">
    <property type="component" value="Unassembled WGS sequence"/>
</dbReference>
<gene>
    <name evidence="1" type="ORF">ACAOBT_LOCUS21539</name>
</gene>